<reference evidence="1 2" key="1">
    <citation type="journal article" date="2019" name="Int. J. Syst. Evol. Microbiol.">
        <title>The Global Catalogue of Microorganisms (GCM) 10K type strain sequencing project: providing services to taxonomists for standard genome sequencing and annotation.</title>
        <authorList>
            <consortium name="The Broad Institute Genomics Platform"/>
            <consortium name="The Broad Institute Genome Sequencing Center for Infectious Disease"/>
            <person name="Wu L."/>
            <person name="Ma J."/>
        </authorList>
    </citation>
    <scope>NUCLEOTIDE SEQUENCE [LARGE SCALE GENOMIC DNA]</scope>
    <source>
        <strain evidence="1 2">JCM 10671</strain>
    </source>
</reference>
<keyword evidence="1" id="KW-0547">Nucleotide-binding</keyword>
<dbReference type="GO" id="GO:0005524">
    <property type="term" value="F:ATP binding"/>
    <property type="evidence" value="ECO:0007669"/>
    <property type="project" value="UniProtKB-KW"/>
</dbReference>
<keyword evidence="1" id="KW-0067">ATP-binding</keyword>
<dbReference type="InterPro" id="IPR027417">
    <property type="entry name" value="P-loop_NTPase"/>
</dbReference>
<gene>
    <name evidence="1" type="ORF">GCM10009547_34840</name>
</gene>
<sequence length="477" mass="51126">MSLPAPVVLPAPAAAARERRIRTAPRKGWAHPGAGRAAVLLRPDPHRATTAQAQGIFPFLTGAGVPPVGAVMGWDVLTRATFTCHPVEWLLRDLVTNPNMIFTGIPGSGKSATMKALALRLMAFGVKVLVAGDIKNEYAPLARALGVQPVELGVGLPARLNPLDAGPLGINLPADAALARERLDEIHRRRVTLLDALLTMQLGRRLLPLERAALSYAIRRVTGQAGAATVLADPTVPEVWRVLAEPDDELARELGLARGDVELAREKLEHVRHGLGNMVEGALGGLFDGPSTVSLNFDAPIQSVDLSRIDGRGDETVAMVMACVSSWAQAAIDQPGGVRAIVRDEVWRSMRIPAMIRKIDSDLRLSRSQGTIQMLSTHRLSDFEQVGAAGSEEVVIARNLIASCDTRVLLAQDTGPLAMTREAIGLTDSECEHIASWSAEHKGYALWKIGRAASHIVRVGLTPAEAGLFHTNERMAL</sequence>
<keyword evidence="2" id="KW-1185">Reference proteome</keyword>
<evidence type="ECO:0000313" key="1">
    <source>
        <dbReference type="EMBL" id="GAA0628249.1"/>
    </source>
</evidence>
<proteinExistence type="predicted"/>
<dbReference type="EMBL" id="BAAAHE010000031">
    <property type="protein sequence ID" value="GAA0628249.1"/>
    <property type="molecule type" value="Genomic_DNA"/>
</dbReference>
<name>A0ABN1H4E6_9ACTN</name>
<evidence type="ECO:0000313" key="2">
    <source>
        <dbReference type="Proteomes" id="UP001500957"/>
    </source>
</evidence>
<accession>A0ABN1H4E6</accession>
<dbReference type="Proteomes" id="UP001500957">
    <property type="component" value="Unassembled WGS sequence"/>
</dbReference>
<protein>
    <submittedName>
        <fullName evidence="1">ATP-binding protein</fullName>
    </submittedName>
</protein>
<dbReference type="SUPFAM" id="SSF52540">
    <property type="entry name" value="P-loop containing nucleoside triphosphate hydrolases"/>
    <property type="match status" value="1"/>
</dbReference>
<dbReference type="Gene3D" id="3.40.50.300">
    <property type="entry name" value="P-loop containing nucleotide triphosphate hydrolases"/>
    <property type="match status" value="2"/>
</dbReference>
<comment type="caution">
    <text evidence="1">The sequence shown here is derived from an EMBL/GenBank/DDBJ whole genome shotgun (WGS) entry which is preliminary data.</text>
</comment>
<organism evidence="1 2">
    <name type="scientific">Sporichthya brevicatena</name>
    <dbReference type="NCBI Taxonomy" id="171442"/>
    <lineage>
        <taxon>Bacteria</taxon>
        <taxon>Bacillati</taxon>
        <taxon>Actinomycetota</taxon>
        <taxon>Actinomycetes</taxon>
        <taxon>Sporichthyales</taxon>
        <taxon>Sporichthyaceae</taxon>
        <taxon>Sporichthya</taxon>
    </lineage>
</organism>